<sequence>MSKSLVEMTAEIVQSQIGTKEMSSDEIKGALNETFQTLKCLQDAEAAGQPLELAGTEQTMAPERSIQKNKVICLECGQSFKMLSPKHLSSHGLTPREYRQKYGFSMRQPLCAKALSEKRSRSGKKRGLPENLKKAIAARTKKKK</sequence>
<organism evidence="2">
    <name type="scientific">hydrothermal vent metagenome</name>
    <dbReference type="NCBI Taxonomy" id="652676"/>
    <lineage>
        <taxon>unclassified sequences</taxon>
        <taxon>metagenomes</taxon>
        <taxon>ecological metagenomes</taxon>
    </lineage>
</organism>
<dbReference type="GO" id="GO:0006355">
    <property type="term" value="P:regulation of DNA-templated transcription"/>
    <property type="evidence" value="ECO:0007669"/>
    <property type="project" value="InterPro"/>
</dbReference>
<dbReference type="GO" id="GO:0008270">
    <property type="term" value="F:zinc ion binding"/>
    <property type="evidence" value="ECO:0007669"/>
    <property type="project" value="InterPro"/>
</dbReference>
<dbReference type="InterPro" id="IPR008807">
    <property type="entry name" value="ROS_MUCR"/>
</dbReference>
<evidence type="ECO:0000313" key="2">
    <source>
        <dbReference type="EMBL" id="VAW40418.1"/>
    </source>
</evidence>
<protein>
    <submittedName>
        <fullName evidence="2">Transcriptional regulator, Ros/MucR family</fullName>
    </submittedName>
</protein>
<reference evidence="2" key="1">
    <citation type="submission" date="2018-06" db="EMBL/GenBank/DDBJ databases">
        <authorList>
            <person name="Zhirakovskaya E."/>
        </authorList>
    </citation>
    <scope>NUCLEOTIDE SEQUENCE</scope>
</reference>
<name>A0A3B0V9S4_9ZZZZ</name>
<dbReference type="EMBL" id="UOEY01000102">
    <property type="protein sequence ID" value="VAW40418.1"/>
    <property type="molecule type" value="Genomic_DNA"/>
</dbReference>
<dbReference type="Gene3D" id="1.10.10.1550">
    <property type="entry name" value="ROS/MUCR transcriptional regulator protein"/>
    <property type="match status" value="1"/>
</dbReference>
<accession>A0A3B0V9S4</accession>
<gene>
    <name evidence="2" type="ORF">MNBD_DELTA04-1515</name>
</gene>
<proteinExistence type="predicted"/>
<dbReference type="AlphaFoldDB" id="A0A3B0V9S4"/>
<dbReference type="InterPro" id="IPR041920">
    <property type="entry name" value="ROS/MUCR_sf"/>
</dbReference>
<evidence type="ECO:0000256" key="1">
    <source>
        <dbReference type="SAM" id="MobiDB-lite"/>
    </source>
</evidence>
<dbReference type="GO" id="GO:0003677">
    <property type="term" value="F:DNA binding"/>
    <property type="evidence" value="ECO:0007669"/>
    <property type="project" value="InterPro"/>
</dbReference>
<feature type="region of interest" description="Disordered" evidence="1">
    <location>
        <begin position="114"/>
        <end position="144"/>
    </location>
</feature>
<dbReference type="Pfam" id="PF05443">
    <property type="entry name" value="ROS_MUCR"/>
    <property type="match status" value="1"/>
</dbReference>